<comment type="similarity">
    <text evidence="2 3">Belongs to the LOG family.</text>
</comment>
<evidence type="ECO:0000256" key="1">
    <source>
        <dbReference type="ARBA" id="ARBA00000274"/>
    </source>
</evidence>
<dbReference type="Pfam" id="PF03641">
    <property type="entry name" value="Lysine_decarbox"/>
    <property type="match status" value="1"/>
</dbReference>
<protein>
    <recommendedName>
        <fullName evidence="3">Cytokinin riboside 5'-monophosphate phosphoribohydrolase</fullName>
        <ecNumber evidence="3">3.2.2.n1</ecNumber>
    </recommendedName>
</protein>
<sequence length="202" mass="21641">MIVGSSVTKLRSVCVFCGSSLGNDPQYAQHARELGQLLAAGGIRLVYGGGNVGLMGEVADAALKAGGEVLGVIPQMLAEREVAYLDVTELRVVTSMHERKAIMAEESDAFVALPGGIGTFEELFEVFTWAQLAIHQKPIGLLNTAGYYTPLLAFLEHAVSQRFMTAATHNLLRVATTPADLLARVSLPATEAEVKPFDRRLT</sequence>
<evidence type="ECO:0000313" key="5">
    <source>
        <dbReference type="Proteomes" id="UP000001887"/>
    </source>
</evidence>
<dbReference type="KEGG" id="psl:Psta_0407"/>
<dbReference type="AlphaFoldDB" id="D2R366"/>
<organism evidence="4 5">
    <name type="scientific">Pirellula staleyi (strain ATCC 27377 / DSM 6068 / ICPB 4128)</name>
    <name type="common">Pirella staleyi</name>
    <dbReference type="NCBI Taxonomy" id="530564"/>
    <lineage>
        <taxon>Bacteria</taxon>
        <taxon>Pseudomonadati</taxon>
        <taxon>Planctomycetota</taxon>
        <taxon>Planctomycetia</taxon>
        <taxon>Pirellulales</taxon>
        <taxon>Pirellulaceae</taxon>
        <taxon>Pirellula</taxon>
    </lineage>
</organism>
<evidence type="ECO:0000313" key="4">
    <source>
        <dbReference type="EMBL" id="ADB15097.1"/>
    </source>
</evidence>
<dbReference type="GO" id="GO:0005829">
    <property type="term" value="C:cytosol"/>
    <property type="evidence" value="ECO:0007669"/>
    <property type="project" value="TreeGrafter"/>
</dbReference>
<comment type="catalytic activity">
    <reaction evidence="1">
        <text>AMP + H2O = D-ribose 5-phosphate + adenine</text>
        <dbReference type="Rhea" id="RHEA:20129"/>
        <dbReference type="ChEBI" id="CHEBI:15377"/>
        <dbReference type="ChEBI" id="CHEBI:16708"/>
        <dbReference type="ChEBI" id="CHEBI:78346"/>
        <dbReference type="ChEBI" id="CHEBI:456215"/>
        <dbReference type="EC" id="3.2.2.4"/>
    </reaction>
</comment>
<accession>D2R366</accession>
<dbReference type="Proteomes" id="UP000001887">
    <property type="component" value="Chromosome"/>
</dbReference>
<proteinExistence type="inferred from homology"/>
<dbReference type="SUPFAM" id="SSF102405">
    <property type="entry name" value="MCP/YpsA-like"/>
    <property type="match status" value="1"/>
</dbReference>
<dbReference type="GO" id="GO:0009691">
    <property type="term" value="P:cytokinin biosynthetic process"/>
    <property type="evidence" value="ECO:0007669"/>
    <property type="project" value="UniProtKB-UniRule"/>
</dbReference>
<dbReference type="Gene3D" id="3.40.50.450">
    <property type="match status" value="1"/>
</dbReference>
<dbReference type="HOGENOM" id="CLU_058336_4_2_0"/>
<evidence type="ECO:0000256" key="2">
    <source>
        <dbReference type="ARBA" id="ARBA00006763"/>
    </source>
</evidence>
<dbReference type="PANTHER" id="PTHR31223">
    <property type="entry name" value="LOG FAMILY PROTEIN YJL055W"/>
    <property type="match status" value="1"/>
</dbReference>
<dbReference type="PANTHER" id="PTHR31223:SF70">
    <property type="entry name" value="LOG FAMILY PROTEIN YJL055W"/>
    <property type="match status" value="1"/>
</dbReference>
<dbReference type="EMBL" id="CP001848">
    <property type="protein sequence ID" value="ADB15097.1"/>
    <property type="molecule type" value="Genomic_DNA"/>
</dbReference>
<gene>
    <name evidence="4" type="ordered locus">Psta_0407</name>
</gene>
<keyword evidence="3" id="KW-0203">Cytokinin biosynthesis</keyword>
<keyword evidence="5" id="KW-1185">Reference proteome</keyword>
<evidence type="ECO:0000256" key="3">
    <source>
        <dbReference type="RuleBase" id="RU363015"/>
    </source>
</evidence>
<dbReference type="InterPro" id="IPR031100">
    <property type="entry name" value="LOG_fam"/>
</dbReference>
<reference evidence="4 5" key="1">
    <citation type="journal article" date="2009" name="Stand. Genomic Sci.">
        <title>Complete genome sequence of Pirellula staleyi type strain (ATCC 27377).</title>
        <authorList>
            <person name="Clum A."/>
            <person name="Tindall B.J."/>
            <person name="Sikorski J."/>
            <person name="Ivanova N."/>
            <person name="Mavrommatis K."/>
            <person name="Lucas S."/>
            <person name="Glavina del Rio T."/>
            <person name="Nolan M."/>
            <person name="Chen F."/>
            <person name="Tice H."/>
            <person name="Pitluck S."/>
            <person name="Cheng J.F."/>
            <person name="Chertkov O."/>
            <person name="Brettin T."/>
            <person name="Han C."/>
            <person name="Detter J.C."/>
            <person name="Kuske C."/>
            <person name="Bruce D."/>
            <person name="Goodwin L."/>
            <person name="Ovchinikova G."/>
            <person name="Pati A."/>
            <person name="Mikhailova N."/>
            <person name="Chen A."/>
            <person name="Palaniappan K."/>
            <person name="Land M."/>
            <person name="Hauser L."/>
            <person name="Chang Y.J."/>
            <person name="Jeffries C.D."/>
            <person name="Chain P."/>
            <person name="Rohde M."/>
            <person name="Goker M."/>
            <person name="Bristow J."/>
            <person name="Eisen J.A."/>
            <person name="Markowitz V."/>
            <person name="Hugenholtz P."/>
            <person name="Kyrpides N.C."/>
            <person name="Klenk H.P."/>
            <person name="Lapidus A."/>
        </authorList>
    </citation>
    <scope>NUCLEOTIDE SEQUENCE [LARGE SCALE GENOMIC DNA]</scope>
    <source>
        <strain evidence="5">ATCC 27377 / DSM 6068 / ICPB 4128</strain>
    </source>
</reference>
<name>D2R366_PIRSD</name>
<dbReference type="EC" id="3.2.2.n1" evidence="3"/>
<dbReference type="eggNOG" id="COG1611">
    <property type="taxonomic scope" value="Bacteria"/>
</dbReference>
<dbReference type="GO" id="GO:0008714">
    <property type="term" value="F:AMP nucleosidase activity"/>
    <property type="evidence" value="ECO:0007669"/>
    <property type="project" value="UniProtKB-EC"/>
</dbReference>
<dbReference type="InterPro" id="IPR005269">
    <property type="entry name" value="LOG"/>
</dbReference>
<dbReference type="STRING" id="530564.Psta_0407"/>
<keyword evidence="3" id="KW-0378">Hydrolase</keyword>
<dbReference type="NCBIfam" id="TIGR00730">
    <property type="entry name" value="Rossman fold protein, TIGR00730 family"/>
    <property type="match status" value="1"/>
</dbReference>